<organism evidence="10 11">
    <name type="scientific">Hevea brasiliensis</name>
    <name type="common">Para rubber tree</name>
    <name type="synonym">Siphonia brasiliensis</name>
    <dbReference type="NCBI Taxonomy" id="3981"/>
    <lineage>
        <taxon>Eukaryota</taxon>
        <taxon>Viridiplantae</taxon>
        <taxon>Streptophyta</taxon>
        <taxon>Embryophyta</taxon>
        <taxon>Tracheophyta</taxon>
        <taxon>Spermatophyta</taxon>
        <taxon>Magnoliopsida</taxon>
        <taxon>eudicotyledons</taxon>
        <taxon>Gunneridae</taxon>
        <taxon>Pentapetalae</taxon>
        <taxon>rosids</taxon>
        <taxon>fabids</taxon>
        <taxon>Malpighiales</taxon>
        <taxon>Euphorbiaceae</taxon>
        <taxon>Crotonoideae</taxon>
        <taxon>Micrandreae</taxon>
        <taxon>Hevea</taxon>
    </lineage>
</organism>
<dbReference type="Proteomes" id="UP000467840">
    <property type="component" value="Unassembled WGS sequence"/>
</dbReference>
<evidence type="ECO:0000256" key="3">
    <source>
        <dbReference type="ARBA" id="ARBA00022824"/>
    </source>
</evidence>
<evidence type="ECO:0000256" key="6">
    <source>
        <dbReference type="SAM" id="MobiDB-lite"/>
    </source>
</evidence>
<evidence type="ECO:0000313" key="10">
    <source>
        <dbReference type="EMBL" id="KAF2283275.1"/>
    </source>
</evidence>
<dbReference type="Pfam" id="PF02453">
    <property type="entry name" value="Reticulon"/>
    <property type="match status" value="1"/>
</dbReference>
<comment type="subcellular location">
    <subcellularLocation>
        <location evidence="1">Endoplasmic reticulum membrane</location>
        <topology evidence="1">Multi-pass membrane protein</topology>
    </subcellularLocation>
</comment>
<keyword evidence="5 7" id="KW-0472">Membrane</keyword>
<dbReference type="EMBL" id="JAAGAX010000020">
    <property type="protein sequence ID" value="KAF2283275.1"/>
    <property type="molecule type" value="Genomic_DNA"/>
</dbReference>
<protein>
    <submittedName>
        <fullName evidence="10">Uncharacterized protein</fullName>
    </submittedName>
</protein>
<dbReference type="InterPro" id="IPR048970">
    <property type="entry name" value="OB_Ssb-like"/>
</dbReference>
<feature type="compositionally biased region" description="Basic residues" evidence="6">
    <location>
        <begin position="27"/>
        <end position="37"/>
    </location>
</feature>
<name>A0A6A6K4B4_HEVBR</name>
<sequence length="303" mass="33757">MEPTGSRKRCKSRAAQLGMVEEIGKVRKRRHSGRSKKEKLSLVPSLPSSNPSPKVDDGDGGNLDRIGMIIYDLIMWKDVAKSSLWFGLGCLCFLSSCFAKGISFSIFSAVSQLGLLFLGASFISNSICPRNNVEKRCNFKLKEEDIFKLGRLILPPANLAISKTRELFSGEPSMTLKVIPFLLLGAEYGHLVTLWRLCAIVHFMKCRVMEAWEACSHKKIVAASAVTAFWNMSSIKTRIFAVDLMKPGTTVILRNAKIDMFKGSMRLAVDKWGRIEVTEPANFVVQENNNLSLVEYELVTVQG</sequence>
<dbReference type="AlphaFoldDB" id="A0A6A6K4B4"/>
<comment type="caution">
    <text evidence="10">The sequence shown here is derived from an EMBL/GenBank/DDBJ whole genome shotgun (WGS) entry which is preliminary data.</text>
</comment>
<dbReference type="InterPro" id="IPR044647">
    <property type="entry name" value="RTNLB17/18/21"/>
</dbReference>
<keyword evidence="11" id="KW-1185">Reference proteome</keyword>
<feature type="domain" description="Single-stranded DNA binding protein Ssb-like OB fold" evidence="9">
    <location>
        <begin position="218"/>
        <end position="277"/>
    </location>
</feature>
<reference evidence="10 11" key="1">
    <citation type="journal article" date="2020" name="Mol. Plant">
        <title>The Chromosome-Based Rubber Tree Genome Provides New Insights into Spurge Genome Evolution and Rubber Biosynthesis.</title>
        <authorList>
            <person name="Liu J."/>
            <person name="Shi C."/>
            <person name="Shi C.C."/>
            <person name="Li W."/>
            <person name="Zhang Q.J."/>
            <person name="Zhang Y."/>
            <person name="Li K."/>
            <person name="Lu H.F."/>
            <person name="Shi C."/>
            <person name="Zhu S.T."/>
            <person name="Xiao Z.Y."/>
            <person name="Nan H."/>
            <person name="Yue Y."/>
            <person name="Zhu X.G."/>
            <person name="Wu Y."/>
            <person name="Hong X.N."/>
            <person name="Fan G.Y."/>
            <person name="Tong Y."/>
            <person name="Zhang D."/>
            <person name="Mao C.L."/>
            <person name="Liu Y.L."/>
            <person name="Hao S.J."/>
            <person name="Liu W.Q."/>
            <person name="Lv M.Q."/>
            <person name="Zhang H.B."/>
            <person name="Liu Y."/>
            <person name="Hu-Tang G.R."/>
            <person name="Wang J.P."/>
            <person name="Wang J.H."/>
            <person name="Sun Y.H."/>
            <person name="Ni S.B."/>
            <person name="Chen W.B."/>
            <person name="Zhang X.C."/>
            <person name="Jiao Y.N."/>
            <person name="Eichler E.E."/>
            <person name="Li G.H."/>
            <person name="Liu X."/>
            <person name="Gao L.Z."/>
        </authorList>
    </citation>
    <scope>NUCLEOTIDE SEQUENCE [LARGE SCALE GENOMIC DNA]</scope>
    <source>
        <strain evidence="11">cv. GT1</strain>
        <tissue evidence="10">Leaf</tissue>
    </source>
</reference>
<evidence type="ECO:0000259" key="8">
    <source>
        <dbReference type="Pfam" id="PF02453"/>
    </source>
</evidence>
<evidence type="ECO:0000256" key="1">
    <source>
        <dbReference type="ARBA" id="ARBA00004477"/>
    </source>
</evidence>
<dbReference type="GO" id="GO:0005789">
    <property type="term" value="C:endoplasmic reticulum membrane"/>
    <property type="evidence" value="ECO:0007669"/>
    <property type="project" value="UniProtKB-SubCell"/>
</dbReference>
<accession>A0A6A6K4B4</accession>
<evidence type="ECO:0000256" key="2">
    <source>
        <dbReference type="ARBA" id="ARBA00022692"/>
    </source>
</evidence>
<dbReference type="PANTHER" id="PTHR46626">
    <property type="entry name" value="RETICULON-LIKE PROTEIN B17"/>
    <property type="match status" value="1"/>
</dbReference>
<dbReference type="InterPro" id="IPR012340">
    <property type="entry name" value="NA-bd_OB-fold"/>
</dbReference>
<evidence type="ECO:0000313" key="11">
    <source>
        <dbReference type="Proteomes" id="UP000467840"/>
    </source>
</evidence>
<feature type="domain" description="Reticulon" evidence="8">
    <location>
        <begin position="71"/>
        <end position="203"/>
    </location>
</feature>
<gene>
    <name evidence="10" type="ORF">GH714_043627</name>
</gene>
<keyword evidence="3" id="KW-0256">Endoplasmic reticulum</keyword>
<dbReference type="Pfam" id="PF21473">
    <property type="entry name" value="OB_Ssb-like"/>
    <property type="match status" value="1"/>
</dbReference>
<dbReference type="PANTHER" id="PTHR46626:SF2">
    <property type="entry name" value="RETICULON-LIKE PROTEIN B17"/>
    <property type="match status" value="1"/>
</dbReference>
<evidence type="ECO:0000256" key="5">
    <source>
        <dbReference type="ARBA" id="ARBA00023136"/>
    </source>
</evidence>
<evidence type="ECO:0000256" key="4">
    <source>
        <dbReference type="ARBA" id="ARBA00022989"/>
    </source>
</evidence>
<dbReference type="Gene3D" id="2.40.50.140">
    <property type="entry name" value="Nucleic acid-binding proteins"/>
    <property type="match status" value="1"/>
</dbReference>
<dbReference type="SUPFAM" id="SSF50249">
    <property type="entry name" value="Nucleic acid-binding proteins"/>
    <property type="match status" value="1"/>
</dbReference>
<keyword evidence="2 7" id="KW-0812">Transmembrane</keyword>
<feature type="transmembrane region" description="Helical" evidence="7">
    <location>
        <begin position="84"/>
        <end position="103"/>
    </location>
</feature>
<dbReference type="InterPro" id="IPR003388">
    <property type="entry name" value="Reticulon"/>
</dbReference>
<evidence type="ECO:0000259" key="9">
    <source>
        <dbReference type="Pfam" id="PF21473"/>
    </source>
</evidence>
<keyword evidence="4 7" id="KW-1133">Transmembrane helix</keyword>
<proteinExistence type="predicted"/>
<evidence type="ECO:0000256" key="7">
    <source>
        <dbReference type="SAM" id="Phobius"/>
    </source>
</evidence>
<feature type="compositionally biased region" description="Low complexity" evidence="6">
    <location>
        <begin position="41"/>
        <end position="53"/>
    </location>
</feature>
<feature type="region of interest" description="Disordered" evidence="6">
    <location>
        <begin position="27"/>
        <end position="59"/>
    </location>
</feature>